<dbReference type="EMBL" id="WUAV01000001">
    <property type="protein sequence ID" value="KAF1771567.1"/>
    <property type="molecule type" value="Genomic_DNA"/>
</dbReference>
<evidence type="ECO:0000313" key="2">
    <source>
        <dbReference type="Proteomes" id="UP000483820"/>
    </source>
</evidence>
<comment type="caution">
    <text evidence="1">The sequence shown here is derived from an EMBL/GenBank/DDBJ whole genome shotgun (WGS) entry which is preliminary data.</text>
</comment>
<dbReference type="GeneID" id="78773614"/>
<dbReference type="KEGG" id="crq:GCK72_003394"/>
<proteinExistence type="predicted"/>
<dbReference type="AlphaFoldDB" id="A0A6A5HY53"/>
<dbReference type="CTD" id="78773614"/>
<accession>A0A6A5HY53</accession>
<organism evidence="1 2">
    <name type="scientific">Caenorhabditis remanei</name>
    <name type="common">Caenorhabditis vulgaris</name>
    <dbReference type="NCBI Taxonomy" id="31234"/>
    <lineage>
        <taxon>Eukaryota</taxon>
        <taxon>Metazoa</taxon>
        <taxon>Ecdysozoa</taxon>
        <taxon>Nematoda</taxon>
        <taxon>Chromadorea</taxon>
        <taxon>Rhabditida</taxon>
        <taxon>Rhabditina</taxon>
        <taxon>Rhabditomorpha</taxon>
        <taxon>Rhabditoidea</taxon>
        <taxon>Rhabditidae</taxon>
        <taxon>Peloderinae</taxon>
        <taxon>Caenorhabditis</taxon>
    </lineage>
</organism>
<sequence>MHSEAAPFILEVCSTMSPSRKFGTLAKVGPKGVVKDDQFEYYDVPALALLTSEGLISVNDCLGYGDIKHCRQITKGCSIRFFEYCHSKIAQMADGTFILAMEATTFVATIHKV</sequence>
<reference evidence="1 2" key="1">
    <citation type="submission" date="2019-12" db="EMBL/GenBank/DDBJ databases">
        <title>Chromosome-level assembly of the Caenorhabditis remanei genome.</title>
        <authorList>
            <person name="Teterina A.A."/>
            <person name="Willis J.H."/>
            <person name="Phillips P.C."/>
        </authorList>
    </citation>
    <scope>NUCLEOTIDE SEQUENCE [LARGE SCALE GENOMIC DNA]</scope>
    <source>
        <strain evidence="1 2">PX506</strain>
        <tissue evidence="1">Whole organism</tissue>
    </source>
</reference>
<name>A0A6A5HY53_CAERE</name>
<gene>
    <name evidence="1" type="ORF">GCK72_003394</name>
</gene>
<dbReference type="Proteomes" id="UP000483820">
    <property type="component" value="Chromosome I"/>
</dbReference>
<protein>
    <submittedName>
        <fullName evidence="1">Uncharacterized protein</fullName>
    </submittedName>
</protein>
<evidence type="ECO:0000313" key="1">
    <source>
        <dbReference type="EMBL" id="KAF1771567.1"/>
    </source>
</evidence>
<dbReference type="RefSeq" id="XP_053592673.1">
    <property type="nucleotide sequence ID" value="XM_053724028.1"/>
</dbReference>